<dbReference type="PANTHER" id="PTHR32196:SF72">
    <property type="entry name" value="RIBOSE IMPORT PERMEASE PROTEIN RBSC"/>
    <property type="match status" value="1"/>
</dbReference>
<dbReference type="CDD" id="cd06579">
    <property type="entry name" value="TM_PBP1_transp_AraH_like"/>
    <property type="match status" value="1"/>
</dbReference>
<reference evidence="7" key="1">
    <citation type="submission" date="2022-10" db="EMBL/GenBank/DDBJ databases">
        <title>The WGS of Solirubrobacter phytolaccae KCTC 29190.</title>
        <authorList>
            <person name="Jiang Z."/>
        </authorList>
    </citation>
    <scope>NUCLEOTIDE SEQUENCE</scope>
    <source>
        <strain evidence="7">KCTC 29190</strain>
    </source>
</reference>
<keyword evidence="8" id="KW-1185">Reference proteome</keyword>
<evidence type="ECO:0000256" key="1">
    <source>
        <dbReference type="ARBA" id="ARBA00004651"/>
    </source>
</evidence>
<gene>
    <name evidence="7" type="ORF">OJ997_28910</name>
</gene>
<feature type="transmembrane region" description="Helical" evidence="6">
    <location>
        <begin position="169"/>
        <end position="190"/>
    </location>
</feature>
<keyword evidence="5 6" id="KW-0472">Membrane</keyword>
<feature type="transmembrane region" description="Helical" evidence="6">
    <location>
        <begin position="131"/>
        <end position="149"/>
    </location>
</feature>
<evidence type="ECO:0000256" key="3">
    <source>
        <dbReference type="ARBA" id="ARBA00022692"/>
    </source>
</evidence>
<dbReference type="Pfam" id="PF02653">
    <property type="entry name" value="BPD_transp_2"/>
    <property type="match status" value="1"/>
</dbReference>
<comment type="caution">
    <text evidence="7">The sequence shown here is derived from an EMBL/GenBank/DDBJ whole genome shotgun (WGS) entry which is preliminary data.</text>
</comment>
<dbReference type="AlphaFoldDB" id="A0A9X3NCX3"/>
<dbReference type="EMBL" id="JAPDDP010000074">
    <property type="protein sequence ID" value="MDA0184360.1"/>
    <property type="molecule type" value="Genomic_DNA"/>
</dbReference>
<feature type="transmembrane region" description="Helical" evidence="6">
    <location>
        <begin position="219"/>
        <end position="239"/>
    </location>
</feature>
<dbReference type="RefSeq" id="WP_270028812.1">
    <property type="nucleotide sequence ID" value="NZ_JAPDDP010000074.1"/>
</dbReference>
<evidence type="ECO:0000256" key="4">
    <source>
        <dbReference type="ARBA" id="ARBA00022989"/>
    </source>
</evidence>
<feature type="transmembrane region" description="Helical" evidence="6">
    <location>
        <begin position="298"/>
        <end position="319"/>
    </location>
</feature>
<feature type="transmembrane region" description="Helical" evidence="6">
    <location>
        <begin position="52"/>
        <end position="72"/>
    </location>
</feature>
<organism evidence="7 8">
    <name type="scientific">Solirubrobacter phytolaccae</name>
    <dbReference type="NCBI Taxonomy" id="1404360"/>
    <lineage>
        <taxon>Bacteria</taxon>
        <taxon>Bacillati</taxon>
        <taxon>Actinomycetota</taxon>
        <taxon>Thermoleophilia</taxon>
        <taxon>Solirubrobacterales</taxon>
        <taxon>Solirubrobacteraceae</taxon>
        <taxon>Solirubrobacter</taxon>
    </lineage>
</organism>
<evidence type="ECO:0000256" key="6">
    <source>
        <dbReference type="SAM" id="Phobius"/>
    </source>
</evidence>
<proteinExistence type="predicted"/>
<dbReference type="Proteomes" id="UP001147653">
    <property type="component" value="Unassembled WGS sequence"/>
</dbReference>
<sequence>MSAAAVAHAPRGDRATSLGLRALQAGPVLILAVLVVVMALLSPYFLTSRNVANVGFQASFVAVLALGQLLVIITRGIDLSVGSAVGLAGVVAAAWAGTSGAGSLALFLAAGLAVGTVNAVVLVYGRVPNPFIVTLGTLGIARGLALVLADGQTRTGLPPVVSTLGSGKVAGVPIPVLIVAALALTLGVLLGRTQWGRWIYAVGGHPEAARRAGIPANGVLVSVYVLCGLLAGVAAILVAGRTDSASPQAGQLLELDAITAVIIGGASFQGGRGRVVNVLAGALIIGVIRNGLDLLGVSPFWQLIAVGVLVIVSLELDVLRGHLEQRLRTRAASA</sequence>
<name>A0A9X3NCX3_9ACTN</name>
<keyword evidence="2" id="KW-1003">Cell membrane</keyword>
<feature type="transmembrane region" description="Helical" evidence="6">
    <location>
        <begin position="275"/>
        <end position="292"/>
    </location>
</feature>
<comment type="subcellular location">
    <subcellularLocation>
        <location evidence="1">Cell membrane</location>
        <topology evidence="1">Multi-pass membrane protein</topology>
    </subcellularLocation>
</comment>
<dbReference type="GO" id="GO:0005886">
    <property type="term" value="C:plasma membrane"/>
    <property type="evidence" value="ECO:0007669"/>
    <property type="project" value="UniProtKB-SubCell"/>
</dbReference>
<feature type="transmembrane region" description="Helical" evidence="6">
    <location>
        <begin position="28"/>
        <end position="46"/>
    </location>
</feature>
<feature type="transmembrane region" description="Helical" evidence="6">
    <location>
        <begin position="104"/>
        <end position="124"/>
    </location>
</feature>
<dbReference type="GO" id="GO:0022857">
    <property type="term" value="F:transmembrane transporter activity"/>
    <property type="evidence" value="ECO:0007669"/>
    <property type="project" value="InterPro"/>
</dbReference>
<accession>A0A9X3NCX3</accession>
<feature type="transmembrane region" description="Helical" evidence="6">
    <location>
        <begin position="251"/>
        <end position="268"/>
    </location>
</feature>
<keyword evidence="3 6" id="KW-0812">Transmembrane</keyword>
<evidence type="ECO:0000256" key="5">
    <source>
        <dbReference type="ARBA" id="ARBA00023136"/>
    </source>
</evidence>
<evidence type="ECO:0000313" key="8">
    <source>
        <dbReference type="Proteomes" id="UP001147653"/>
    </source>
</evidence>
<dbReference type="InterPro" id="IPR001851">
    <property type="entry name" value="ABC_transp_permease"/>
</dbReference>
<protein>
    <submittedName>
        <fullName evidence="7">ABC transporter permease</fullName>
    </submittedName>
</protein>
<evidence type="ECO:0000256" key="2">
    <source>
        <dbReference type="ARBA" id="ARBA00022475"/>
    </source>
</evidence>
<keyword evidence="4 6" id="KW-1133">Transmembrane helix</keyword>
<evidence type="ECO:0000313" key="7">
    <source>
        <dbReference type="EMBL" id="MDA0184360.1"/>
    </source>
</evidence>
<feature type="transmembrane region" description="Helical" evidence="6">
    <location>
        <begin position="79"/>
        <end position="98"/>
    </location>
</feature>
<dbReference type="PANTHER" id="PTHR32196">
    <property type="entry name" value="ABC TRANSPORTER PERMEASE PROTEIN YPHD-RELATED-RELATED"/>
    <property type="match status" value="1"/>
</dbReference>